<dbReference type="GO" id="GO:0016042">
    <property type="term" value="P:lipid catabolic process"/>
    <property type="evidence" value="ECO:0007669"/>
    <property type="project" value="InterPro"/>
</dbReference>
<dbReference type="OrthoDB" id="5773018at2759"/>
<dbReference type="Pfam" id="PF01674">
    <property type="entry name" value="Lipase_2"/>
    <property type="match status" value="1"/>
</dbReference>
<dbReference type="InterPro" id="IPR029058">
    <property type="entry name" value="AB_hydrolase_fold"/>
</dbReference>
<dbReference type="Gene3D" id="3.40.50.1820">
    <property type="entry name" value="alpha/beta hydrolase"/>
    <property type="match status" value="1"/>
</dbReference>
<name>A0A3P6SSS8_CYLGO</name>
<dbReference type="AlphaFoldDB" id="A0A3P6SSS8"/>
<protein>
    <submittedName>
        <fullName evidence="1">Uncharacterized protein</fullName>
    </submittedName>
</protein>
<gene>
    <name evidence="1" type="ORF">CGOC_LOCUS6652</name>
</gene>
<dbReference type="Proteomes" id="UP000271889">
    <property type="component" value="Unassembled WGS sequence"/>
</dbReference>
<evidence type="ECO:0000313" key="2">
    <source>
        <dbReference type="Proteomes" id="UP000271889"/>
    </source>
</evidence>
<keyword evidence="2" id="KW-1185">Reference proteome</keyword>
<organism evidence="1 2">
    <name type="scientific">Cylicostephanus goldi</name>
    <name type="common">Nematode worm</name>
    <dbReference type="NCBI Taxonomy" id="71465"/>
    <lineage>
        <taxon>Eukaryota</taxon>
        <taxon>Metazoa</taxon>
        <taxon>Ecdysozoa</taxon>
        <taxon>Nematoda</taxon>
        <taxon>Chromadorea</taxon>
        <taxon>Rhabditida</taxon>
        <taxon>Rhabditina</taxon>
        <taxon>Rhabditomorpha</taxon>
        <taxon>Strongyloidea</taxon>
        <taxon>Strongylidae</taxon>
        <taxon>Cylicostephanus</taxon>
    </lineage>
</organism>
<proteinExistence type="predicted"/>
<evidence type="ECO:0000313" key="1">
    <source>
        <dbReference type="EMBL" id="VDK70765.1"/>
    </source>
</evidence>
<sequence length="57" mass="6375">MVSPKYFEKYFRAHDCCNLTRLRRFIQAVLAYTGAPKVSLITHGMGVTLIGSPSEEA</sequence>
<dbReference type="InterPro" id="IPR002918">
    <property type="entry name" value="Lipase_EstA/Esterase_EstB"/>
</dbReference>
<reference evidence="1 2" key="1">
    <citation type="submission" date="2018-11" db="EMBL/GenBank/DDBJ databases">
        <authorList>
            <consortium name="Pathogen Informatics"/>
        </authorList>
    </citation>
    <scope>NUCLEOTIDE SEQUENCE [LARGE SCALE GENOMIC DNA]</scope>
</reference>
<dbReference type="GO" id="GO:0016787">
    <property type="term" value="F:hydrolase activity"/>
    <property type="evidence" value="ECO:0007669"/>
    <property type="project" value="InterPro"/>
</dbReference>
<dbReference type="EMBL" id="UYRV01022029">
    <property type="protein sequence ID" value="VDK70765.1"/>
    <property type="molecule type" value="Genomic_DNA"/>
</dbReference>
<accession>A0A3P6SSS8</accession>